<evidence type="ECO:0000259" key="10">
    <source>
        <dbReference type="Pfam" id="PF06974"/>
    </source>
</evidence>
<dbReference type="EMBL" id="HBHK01018054">
    <property type="protein sequence ID" value="CAD9692799.1"/>
    <property type="molecule type" value="Transcribed_RNA"/>
</dbReference>
<accession>A0A7S2S8K0</accession>
<dbReference type="GO" id="GO:0004144">
    <property type="term" value="F:diacylglycerol O-acyltransferase activity"/>
    <property type="evidence" value="ECO:0007669"/>
    <property type="project" value="UniProtKB-EC"/>
</dbReference>
<dbReference type="GO" id="GO:0019432">
    <property type="term" value="P:triglyceride biosynthetic process"/>
    <property type="evidence" value="ECO:0007669"/>
    <property type="project" value="UniProtKB-UniPathway"/>
</dbReference>
<evidence type="ECO:0008006" key="12">
    <source>
        <dbReference type="Google" id="ProtNLM"/>
    </source>
</evidence>
<comment type="pathway">
    <text evidence="2">Lipid metabolism.</text>
</comment>
<dbReference type="GO" id="GO:0047196">
    <property type="term" value="F:long-chain-alcohol O-fatty-acyltransferase activity"/>
    <property type="evidence" value="ECO:0007669"/>
    <property type="project" value="UniProtKB-EC"/>
</dbReference>
<evidence type="ECO:0000256" key="1">
    <source>
        <dbReference type="ARBA" id="ARBA00004771"/>
    </source>
</evidence>
<evidence type="ECO:0000256" key="6">
    <source>
        <dbReference type="ARBA" id="ARBA00047604"/>
    </source>
</evidence>
<feature type="transmembrane region" description="Helical" evidence="8">
    <location>
        <begin position="475"/>
        <end position="497"/>
    </location>
</feature>
<evidence type="ECO:0000256" key="8">
    <source>
        <dbReference type="SAM" id="Phobius"/>
    </source>
</evidence>
<organism evidence="11">
    <name type="scientific">Mucochytrium quahogii</name>
    <dbReference type="NCBI Taxonomy" id="96639"/>
    <lineage>
        <taxon>Eukaryota</taxon>
        <taxon>Sar</taxon>
        <taxon>Stramenopiles</taxon>
        <taxon>Bigyra</taxon>
        <taxon>Labyrinthulomycetes</taxon>
        <taxon>Thraustochytrida</taxon>
        <taxon>Thraustochytriidae</taxon>
        <taxon>Mucochytrium</taxon>
    </lineage>
</organism>
<reference evidence="11" key="1">
    <citation type="submission" date="2021-01" db="EMBL/GenBank/DDBJ databases">
        <authorList>
            <person name="Corre E."/>
            <person name="Pelletier E."/>
            <person name="Niang G."/>
            <person name="Scheremetjew M."/>
            <person name="Finn R."/>
            <person name="Kale V."/>
            <person name="Holt S."/>
            <person name="Cochrane G."/>
            <person name="Meng A."/>
            <person name="Brown T."/>
            <person name="Cohen L."/>
        </authorList>
    </citation>
    <scope>NUCLEOTIDE SEQUENCE</scope>
    <source>
        <strain evidence="11">NY070348D</strain>
    </source>
</reference>
<comment type="catalytic activity">
    <reaction evidence="7">
        <text>an acyl-CoA + a 1,2-diacyl-sn-glycerol = a triacyl-sn-glycerol + CoA</text>
        <dbReference type="Rhea" id="RHEA:10868"/>
        <dbReference type="ChEBI" id="CHEBI:17815"/>
        <dbReference type="ChEBI" id="CHEBI:57287"/>
        <dbReference type="ChEBI" id="CHEBI:58342"/>
        <dbReference type="ChEBI" id="CHEBI:64615"/>
        <dbReference type="EC" id="2.3.1.20"/>
    </reaction>
</comment>
<dbReference type="Pfam" id="PF03007">
    <property type="entry name" value="WS_DGAT_cat"/>
    <property type="match status" value="1"/>
</dbReference>
<evidence type="ECO:0000256" key="4">
    <source>
        <dbReference type="ARBA" id="ARBA00023315"/>
    </source>
</evidence>
<sequence>MGKGKITRQFSELGNSMWVLGKNNAYHDTVVNSMLFFQNPLDLEKLRVCVKRTFTTNWRFKARLEDNGTGSGHWVMSDEEPCLEYHVKNVKIPTDNEDGFADMKDMCNFVAGLYGQYMPEDKPAWSVLNITNLKNAGPEGNSNGCVLTRMHHNIGDGVSLMTQLMCFFDDHKAGSGTGIQASKSKVRKTAIWPTVPPVFQAFHQAKVFLQGVYEGVLVAVLPPDAASIVKIPDCRNLAEKSVSISSTVDLDTIKEIKNKVGATVNDVLMCAITGALRKYIEAHKGKVPESWVRAGCLINMRSQEEMIDMLAGKGELGNRFNFLPIRLPVNLDEPIDRLYKCKRNCDDMKVSPAPIVSYKINMFAAKYLPYNLTLDATYDTFNKFTTIFSNVPGPKTKVYLAGEEVQSMNCVANSLCATSFALLSYNNKVQLNLVADKKTIPDPELITKLFVEEIGLLLEISRNKLKKPSLNTAEYLSDIAIVSATILSMLLVVGWLFL</sequence>
<comment type="similarity">
    <text evidence="5">In the N-terminal section; belongs to the long-chain O-acyltransferase family.</text>
</comment>
<feature type="domain" description="O-acyltransferase WSD1 C-terminal" evidence="10">
    <location>
        <begin position="317"/>
        <end position="455"/>
    </location>
</feature>
<dbReference type="AlphaFoldDB" id="A0A7S2S8K0"/>
<dbReference type="InterPro" id="IPR009721">
    <property type="entry name" value="O-acyltransferase_WSD1_C"/>
</dbReference>
<dbReference type="PANTHER" id="PTHR31650">
    <property type="entry name" value="O-ACYLTRANSFERASE (WSD1-LIKE) FAMILY PROTEIN"/>
    <property type="match status" value="1"/>
</dbReference>
<keyword evidence="8" id="KW-0812">Transmembrane</keyword>
<evidence type="ECO:0000256" key="5">
    <source>
        <dbReference type="ARBA" id="ARBA00024360"/>
    </source>
</evidence>
<evidence type="ECO:0000256" key="7">
    <source>
        <dbReference type="ARBA" id="ARBA00048109"/>
    </source>
</evidence>
<dbReference type="Pfam" id="PF06974">
    <property type="entry name" value="WS_DGAT_C"/>
    <property type="match status" value="1"/>
</dbReference>
<name>A0A7S2S8K0_9STRA</name>
<comment type="pathway">
    <text evidence="1">Glycerolipid metabolism; triacylglycerol biosynthesis.</text>
</comment>
<dbReference type="InterPro" id="IPR004255">
    <property type="entry name" value="O-acyltransferase_WSD1_N"/>
</dbReference>
<keyword evidence="8" id="KW-1133">Transmembrane helix</keyword>
<evidence type="ECO:0000259" key="9">
    <source>
        <dbReference type="Pfam" id="PF03007"/>
    </source>
</evidence>
<evidence type="ECO:0000313" key="11">
    <source>
        <dbReference type="EMBL" id="CAD9692799.1"/>
    </source>
</evidence>
<comment type="catalytic activity">
    <reaction evidence="6">
        <text>a long chain fatty alcohol + a fatty acyl-CoA = a long-chain alcohol wax ester + CoA</text>
        <dbReference type="Rhea" id="RHEA:38443"/>
        <dbReference type="ChEBI" id="CHEBI:17135"/>
        <dbReference type="ChEBI" id="CHEBI:57287"/>
        <dbReference type="ChEBI" id="CHEBI:77636"/>
        <dbReference type="ChEBI" id="CHEBI:235323"/>
        <dbReference type="EC" id="2.3.1.75"/>
    </reaction>
</comment>
<dbReference type="UniPathway" id="UPA00282"/>
<keyword evidence="4" id="KW-0012">Acyltransferase</keyword>
<dbReference type="PANTHER" id="PTHR31650:SF1">
    <property type="entry name" value="WAX ESTER SYNTHASE_DIACYLGLYCEROL ACYLTRANSFERASE 4-RELATED"/>
    <property type="match status" value="1"/>
</dbReference>
<evidence type="ECO:0000256" key="3">
    <source>
        <dbReference type="ARBA" id="ARBA00022679"/>
    </source>
</evidence>
<protein>
    <recommendedName>
        <fullName evidence="12">Diacylglycerol O-acyltransferase</fullName>
    </recommendedName>
</protein>
<dbReference type="GO" id="GO:0005886">
    <property type="term" value="C:plasma membrane"/>
    <property type="evidence" value="ECO:0007669"/>
    <property type="project" value="TreeGrafter"/>
</dbReference>
<evidence type="ECO:0000256" key="2">
    <source>
        <dbReference type="ARBA" id="ARBA00005189"/>
    </source>
</evidence>
<gene>
    <name evidence="11" type="ORF">QSP1433_LOCUS11481</name>
</gene>
<proteinExistence type="inferred from homology"/>
<keyword evidence="8" id="KW-0472">Membrane</keyword>
<keyword evidence="3" id="KW-0808">Transferase</keyword>
<feature type="domain" description="O-acyltransferase WSD1-like N-terminal" evidence="9">
    <location>
        <begin position="41"/>
        <end position="267"/>
    </location>
</feature>
<dbReference type="InterPro" id="IPR045034">
    <property type="entry name" value="O-acyltransferase_WSD1-like"/>
</dbReference>